<evidence type="ECO:0000313" key="1">
    <source>
        <dbReference type="EMBL" id="PZL73307.1"/>
    </source>
</evidence>
<dbReference type="OrthoDB" id="2192996at2"/>
<organism evidence="1 2">
    <name type="scientific">Enterococcus plantarum</name>
    <dbReference type="NCBI Taxonomy" id="1077675"/>
    <lineage>
        <taxon>Bacteria</taxon>
        <taxon>Bacillati</taxon>
        <taxon>Bacillota</taxon>
        <taxon>Bacilli</taxon>
        <taxon>Lactobacillales</taxon>
        <taxon>Enterococcaceae</taxon>
        <taxon>Enterococcus</taxon>
    </lineage>
</organism>
<accession>A0A2W3Z9Z3</accession>
<reference evidence="1 2" key="1">
    <citation type="submission" date="2017-11" db="EMBL/GenBank/DDBJ databases">
        <title>Draft genome sequence of Enterococcus plantarum TRW2 strain isolated from lettuce.</title>
        <authorList>
            <person name="Kim E.B."/>
            <person name="Marco M.L."/>
            <person name="Williams T.R."/>
            <person name="You I.H."/>
        </authorList>
    </citation>
    <scope>NUCLEOTIDE SEQUENCE [LARGE SCALE GENOMIC DNA]</scope>
    <source>
        <strain evidence="1 2">TRW2</strain>
    </source>
</reference>
<dbReference type="STRING" id="1077675.BCR22_11560"/>
<keyword evidence="2" id="KW-1185">Reference proteome</keyword>
<dbReference type="EMBL" id="PIEU01000071">
    <property type="protein sequence ID" value="PZL73307.1"/>
    <property type="molecule type" value="Genomic_DNA"/>
</dbReference>
<sequence length="210" mass="23977">MRKMFLFIVCACLIILVGRRLYNNNSSSDIFTYEKNPAKRVVLQRNRTYTVLSDSEKLSSGFYDVSEISSKEFFLGNEHLNRKDVINNQAFYNTNKVQTPKNSSVHLTPSKEKYLPIEEDRSIRLKNTYGHFFIPDSINGEYKLEIVGEGKVFCQIQDINETTGFINNVLDGFVFDDATDVVKTLEADTIISFFKKSGKEDVVIAISPIT</sequence>
<comment type="caution">
    <text evidence="1">The sequence shown here is derived from an EMBL/GenBank/DDBJ whole genome shotgun (WGS) entry which is preliminary data.</text>
</comment>
<proteinExistence type="predicted"/>
<name>A0A2W3Z9Z3_9ENTE</name>
<protein>
    <submittedName>
        <fullName evidence="1">Uncharacterized protein</fullName>
    </submittedName>
</protein>
<dbReference type="AlphaFoldDB" id="A0A2W3Z9Z3"/>
<gene>
    <name evidence="1" type="ORF">CI088_09060</name>
</gene>
<dbReference type="Proteomes" id="UP000249828">
    <property type="component" value="Unassembled WGS sequence"/>
</dbReference>
<evidence type="ECO:0000313" key="2">
    <source>
        <dbReference type="Proteomes" id="UP000249828"/>
    </source>
</evidence>
<dbReference type="RefSeq" id="WP_069653717.1">
    <property type="nucleotide sequence ID" value="NZ_JAFLVY010000050.1"/>
</dbReference>